<evidence type="ECO:0000256" key="7">
    <source>
        <dbReference type="ARBA" id="ARBA00022989"/>
    </source>
</evidence>
<reference evidence="12" key="1">
    <citation type="submission" date="2021-01" db="EMBL/GenBank/DDBJ databases">
        <authorList>
            <person name="Corre E."/>
            <person name="Pelletier E."/>
            <person name="Niang G."/>
            <person name="Scheremetjew M."/>
            <person name="Finn R."/>
            <person name="Kale V."/>
            <person name="Holt S."/>
            <person name="Cochrane G."/>
            <person name="Meng A."/>
            <person name="Brown T."/>
            <person name="Cohen L."/>
        </authorList>
    </citation>
    <scope>NUCLEOTIDE SEQUENCE</scope>
    <source>
        <strain evidence="12">PLY429</strain>
    </source>
</reference>
<comment type="subcellular location">
    <subcellularLocation>
        <location evidence="1">Golgi apparatus membrane</location>
        <topology evidence="1">Single-pass type II membrane protein</topology>
    </subcellularLocation>
</comment>
<evidence type="ECO:0000256" key="9">
    <source>
        <dbReference type="ARBA" id="ARBA00023136"/>
    </source>
</evidence>
<evidence type="ECO:0000256" key="10">
    <source>
        <dbReference type="ARBA" id="ARBA00023180"/>
    </source>
</evidence>
<keyword evidence="3" id="KW-0328">Glycosyltransferase</keyword>
<dbReference type="Gene3D" id="3.90.1480.20">
    <property type="entry name" value="Glycosyl transferase family 29"/>
    <property type="match status" value="1"/>
</dbReference>
<evidence type="ECO:0000256" key="1">
    <source>
        <dbReference type="ARBA" id="ARBA00004323"/>
    </source>
</evidence>
<keyword evidence="5" id="KW-0812">Transmembrane</keyword>
<dbReference type="PANTHER" id="PTHR11987:SF36">
    <property type="entry name" value="SIA-ALPHA-2,3-GAL-BETA-1,4-GLCNAC-R:ALPHA 2,8-SIALYLTRANSFERASE"/>
    <property type="match status" value="1"/>
</dbReference>
<protein>
    <submittedName>
        <fullName evidence="12">Uncharacterized protein</fullName>
    </submittedName>
</protein>
<organism evidence="12">
    <name type="scientific">Tetraselmis chuii</name>
    <dbReference type="NCBI Taxonomy" id="63592"/>
    <lineage>
        <taxon>Eukaryota</taxon>
        <taxon>Viridiplantae</taxon>
        <taxon>Chlorophyta</taxon>
        <taxon>core chlorophytes</taxon>
        <taxon>Chlorodendrophyceae</taxon>
        <taxon>Chlorodendrales</taxon>
        <taxon>Chlorodendraceae</taxon>
        <taxon>Tetraselmis</taxon>
    </lineage>
</organism>
<dbReference type="InterPro" id="IPR038578">
    <property type="entry name" value="GT29-like_sf"/>
</dbReference>
<evidence type="ECO:0000256" key="8">
    <source>
        <dbReference type="ARBA" id="ARBA00023034"/>
    </source>
</evidence>
<evidence type="ECO:0000256" key="6">
    <source>
        <dbReference type="ARBA" id="ARBA00022968"/>
    </source>
</evidence>
<keyword evidence="8" id="KW-0333">Golgi apparatus</keyword>
<name>A0A7S1X629_9CHLO</name>
<keyword evidence="4" id="KW-0808">Transferase</keyword>
<gene>
    <name evidence="12" type="ORF">TCHU04912_LOCUS14331</name>
</gene>
<evidence type="ECO:0000256" key="11">
    <source>
        <dbReference type="SAM" id="MobiDB-lite"/>
    </source>
</evidence>
<accession>A0A7S1X629</accession>
<keyword evidence="6" id="KW-0735">Signal-anchor</keyword>
<evidence type="ECO:0000256" key="2">
    <source>
        <dbReference type="ARBA" id="ARBA00006003"/>
    </source>
</evidence>
<keyword evidence="7" id="KW-1133">Transmembrane helix</keyword>
<keyword evidence="10" id="KW-0325">Glycoprotein</keyword>
<evidence type="ECO:0000256" key="5">
    <source>
        <dbReference type="ARBA" id="ARBA00022692"/>
    </source>
</evidence>
<dbReference type="EMBL" id="HBGG01027778">
    <property type="protein sequence ID" value="CAD9212092.1"/>
    <property type="molecule type" value="Transcribed_RNA"/>
</dbReference>
<dbReference type="PANTHER" id="PTHR11987">
    <property type="entry name" value="ALPHA-2,8-SIALYLTRANSFERASE"/>
    <property type="match status" value="1"/>
</dbReference>
<comment type="similarity">
    <text evidence="2">Belongs to the glycosyltransferase 29 family.</text>
</comment>
<dbReference type="InterPro" id="IPR001675">
    <property type="entry name" value="Glyco_trans_29"/>
</dbReference>
<evidence type="ECO:0000313" key="12">
    <source>
        <dbReference type="EMBL" id="CAD9212092.1"/>
    </source>
</evidence>
<dbReference type="CDD" id="cd19952">
    <property type="entry name" value="GT29"/>
    <property type="match status" value="1"/>
</dbReference>
<dbReference type="AlphaFoldDB" id="A0A7S1X629"/>
<dbReference type="GO" id="GO:0008373">
    <property type="term" value="F:sialyltransferase activity"/>
    <property type="evidence" value="ECO:0007669"/>
    <property type="project" value="InterPro"/>
</dbReference>
<dbReference type="Pfam" id="PF00777">
    <property type="entry name" value="Glyco_transf_29"/>
    <property type="match status" value="1"/>
</dbReference>
<evidence type="ECO:0000256" key="3">
    <source>
        <dbReference type="ARBA" id="ARBA00022676"/>
    </source>
</evidence>
<proteinExistence type="inferred from homology"/>
<sequence length="462" mass="51994">MFSRWAEGGGTGRRRAEGTGSTDEASASAVDGLPGVAGRAGRVGWSLTRLERAAVLLVALTLAVRLSTLSDFRLFSWSLPGGRHTTEGHAPELHRRVRGKHAKARGGEAETWSNPFPPVANVKISALSMPPGREMQIKELEKQMLGSMGMARRKAIDGRRINRKNGGGDEPETWRQRRKERVGTLELTASWDVLKRVKRIRSETPLLLNKAQFAGEDKTKPLRTWLVYQGENGTVTYNYPKALINFLPDDDSHWHFETCAVVGNSGVLLLTENGEEIDKHDAVFRINLASLRGFQQWAGRKATFNVVNAHNVRAMLLGPGKDRFIASAGHPEHIVMFETVAQEVRQHFLLPLLRSEPSALLLNPLIVNGFHSVWIQLRYLLEQESDRNYQRKPMSGFFTVMMALQVCGHVNIYGFDSYQSSKRSYRYHYFDDIQGFTSRHSFDLAFEVFKIMSQHGLLAIQV</sequence>
<evidence type="ECO:0000256" key="4">
    <source>
        <dbReference type="ARBA" id="ARBA00022679"/>
    </source>
</evidence>
<feature type="region of interest" description="Disordered" evidence="11">
    <location>
        <begin position="1"/>
        <end position="33"/>
    </location>
</feature>
<dbReference type="GO" id="GO:0000139">
    <property type="term" value="C:Golgi membrane"/>
    <property type="evidence" value="ECO:0007669"/>
    <property type="project" value="UniProtKB-SubCell"/>
</dbReference>
<keyword evidence="9" id="KW-0472">Membrane</keyword>
<dbReference type="InterPro" id="IPR050943">
    <property type="entry name" value="Glycosyltr_29_Sialyltrsf"/>
</dbReference>